<dbReference type="Gene3D" id="1.10.260.40">
    <property type="entry name" value="lambda repressor-like DNA-binding domains"/>
    <property type="match status" value="1"/>
</dbReference>
<dbReference type="SMART" id="SM00530">
    <property type="entry name" value="HTH_XRE"/>
    <property type="match status" value="1"/>
</dbReference>
<dbReference type="PANTHER" id="PTHR35010">
    <property type="entry name" value="BLL4672 PROTEIN-RELATED"/>
    <property type="match status" value="1"/>
</dbReference>
<dbReference type="SUPFAM" id="SSF47413">
    <property type="entry name" value="lambda repressor-like DNA-binding domains"/>
    <property type="match status" value="1"/>
</dbReference>
<dbReference type="RefSeq" id="WP_344506472.1">
    <property type="nucleotide sequence ID" value="NZ_BAAAQD010000015.1"/>
</dbReference>
<proteinExistence type="predicted"/>
<dbReference type="InterPro" id="IPR041413">
    <property type="entry name" value="MLTR_LBD"/>
</dbReference>
<dbReference type="Gene3D" id="3.30.450.180">
    <property type="match status" value="1"/>
</dbReference>
<dbReference type="Proteomes" id="UP001501470">
    <property type="component" value="Unassembled WGS sequence"/>
</dbReference>
<dbReference type="Pfam" id="PF17765">
    <property type="entry name" value="MLTR_LBD"/>
    <property type="match status" value="1"/>
</dbReference>
<dbReference type="EMBL" id="BAAAQD010000015">
    <property type="protein sequence ID" value="GAA1539321.1"/>
    <property type="molecule type" value="Genomic_DNA"/>
</dbReference>
<name>A0ABP4M7T9_9ACTN</name>
<dbReference type="PANTHER" id="PTHR35010:SF2">
    <property type="entry name" value="BLL4672 PROTEIN"/>
    <property type="match status" value="1"/>
</dbReference>
<dbReference type="InterPro" id="IPR001387">
    <property type="entry name" value="Cro/C1-type_HTH"/>
</dbReference>
<sequence>MDSRAEIRDFLTTRRAKVTPEQAGLPAYGGHRRVHGLRREEVALLAGVSVDYYTRLERGNLSGVSDGVLEAVARALQLDDAERAHLFDLARTANTTAANTRGRRRPTSQLRPVVQRLLDAMTMAPAYVRNGRLDVLGANALGRVVFAPLFDTAVATPNIARFIFLHAASQEFYRDWETLAGDTVALLRAEAGRDPYDRALTDLIGELSTRSDVFRTWWAAHNVRLHRSGVKRLHHPEVGDLTLAYESLDLTTDVGLRLNAYTAEPGSGSQEALNLLASWTAAPHERSVARPAD</sequence>
<keyword evidence="3" id="KW-1185">Reference proteome</keyword>
<dbReference type="InterPro" id="IPR010982">
    <property type="entry name" value="Lambda_DNA-bd_dom_sf"/>
</dbReference>
<dbReference type="CDD" id="cd00093">
    <property type="entry name" value="HTH_XRE"/>
    <property type="match status" value="1"/>
</dbReference>
<evidence type="ECO:0000313" key="2">
    <source>
        <dbReference type="EMBL" id="GAA1539321.1"/>
    </source>
</evidence>
<dbReference type="Pfam" id="PF13560">
    <property type="entry name" value="HTH_31"/>
    <property type="match status" value="1"/>
</dbReference>
<comment type="caution">
    <text evidence="2">The sequence shown here is derived from an EMBL/GenBank/DDBJ whole genome shotgun (WGS) entry which is preliminary data.</text>
</comment>
<evidence type="ECO:0000313" key="3">
    <source>
        <dbReference type="Proteomes" id="UP001501470"/>
    </source>
</evidence>
<gene>
    <name evidence="2" type="ORF">GCM10009827_068220</name>
</gene>
<reference evidence="3" key="1">
    <citation type="journal article" date="2019" name="Int. J. Syst. Evol. Microbiol.">
        <title>The Global Catalogue of Microorganisms (GCM) 10K type strain sequencing project: providing services to taxonomists for standard genome sequencing and annotation.</title>
        <authorList>
            <consortium name="The Broad Institute Genomics Platform"/>
            <consortium name="The Broad Institute Genome Sequencing Center for Infectious Disease"/>
            <person name="Wu L."/>
            <person name="Ma J."/>
        </authorList>
    </citation>
    <scope>NUCLEOTIDE SEQUENCE [LARGE SCALE GENOMIC DNA]</scope>
    <source>
        <strain evidence="3">JCM 15933</strain>
    </source>
</reference>
<organism evidence="2 3">
    <name type="scientific">Dactylosporangium maewongense</name>
    <dbReference type="NCBI Taxonomy" id="634393"/>
    <lineage>
        <taxon>Bacteria</taxon>
        <taxon>Bacillati</taxon>
        <taxon>Actinomycetota</taxon>
        <taxon>Actinomycetes</taxon>
        <taxon>Micromonosporales</taxon>
        <taxon>Micromonosporaceae</taxon>
        <taxon>Dactylosporangium</taxon>
    </lineage>
</organism>
<protein>
    <submittedName>
        <fullName evidence="2">Helix-turn-helix transcriptional regulator</fullName>
    </submittedName>
</protein>
<feature type="domain" description="HTH cro/C1-type" evidence="1">
    <location>
        <begin position="32"/>
        <end position="83"/>
    </location>
</feature>
<evidence type="ECO:0000259" key="1">
    <source>
        <dbReference type="PROSITE" id="PS50943"/>
    </source>
</evidence>
<dbReference type="PROSITE" id="PS50943">
    <property type="entry name" value="HTH_CROC1"/>
    <property type="match status" value="1"/>
</dbReference>
<accession>A0ABP4M7T9</accession>